<reference evidence="1" key="2">
    <citation type="journal article" date="2015" name="Fish Shellfish Immunol.">
        <title>Early steps in the European eel (Anguilla anguilla)-Vibrio vulnificus interaction in the gills: Role of the RtxA13 toxin.</title>
        <authorList>
            <person name="Callol A."/>
            <person name="Pajuelo D."/>
            <person name="Ebbesson L."/>
            <person name="Teles M."/>
            <person name="MacKenzie S."/>
            <person name="Amaro C."/>
        </authorList>
    </citation>
    <scope>NUCLEOTIDE SEQUENCE</scope>
</reference>
<protein>
    <submittedName>
        <fullName evidence="1">Uncharacterized protein</fullName>
    </submittedName>
</protein>
<proteinExistence type="predicted"/>
<evidence type="ECO:0000313" key="1">
    <source>
        <dbReference type="EMBL" id="JAH95232.1"/>
    </source>
</evidence>
<name>A0A0E9WXM7_ANGAN</name>
<dbReference type="AlphaFoldDB" id="A0A0E9WXM7"/>
<reference evidence="1" key="1">
    <citation type="submission" date="2014-11" db="EMBL/GenBank/DDBJ databases">
        <authorList>
            <person name="Amaro Gonzalez C."/>
        </authorList>
    </citation>
    <scope>NUCLEOTIDE SEQUENCE</scope>
</reference>
<sequence>MQEHISSLMQQREVLLPDVLGHNVQSYLGVNNVILCLLGKQWGVGGGWRKKRSECFILRTKWFKKDLTLAEFSVRALPLANFSQLEIQLKPLFISPTSL</sequence>
<dbReference type="EMBL" id="GBXM01013345">
    <property type="protein sequence ID" value="JAH95232.1"/>
    <property type="molecule type" value="Transcribed_RNA"/>
</dbReference>
<organism evidence="1">
    <name type="scientific">Anguilla anguilla</name>
    <name type="common">European freshwater eel</name>
    <name type="synonym">Muraena anguilla</name>
    <dbReference type="NCBI Taxonomy" id="7936"/>
    <lineage>
        <taxon>Eukaryota</taxon>
        <taxon>Metazoa</taxon>
        <taxon>Chordata</taxon>
        <taxon>Craniata</taxon>
        <taxon>Vertebrata</taxon>
        <taxon>Euteleostomi</taxon>
        <taxon>Actinopterygii</taxon>
        <taxon>Neopterygii</taxon>
        <taxon>Teleostei</taxon>
        <taxon>Anguilliformes</taxon>
        <taxon>Anguillidae</taxon>
        <taxon>Anguilla</taxon>
    </lineage>
</organism>
<accession>A0A0E9WXM7</accession>